<protein>
    <submittedName>
        <fullName evidence="2">Pimeloyl-methyl ester esterase</fullName>
        <ecNumber evidence="2">3.1.1.85</ecNumber>
    </submittedName>
</protein>
<comment type="caution">
    <text evidence="2">The sequence shown here is derived from an EMBL/GenBank/DDBJ whole genome shotgun (WGS) entry which is preliminary data.</text>
</comment>
<proteinExistence type="predicted"/>
<keyword evidence="2" id="KW-0378">Hydrolase</keyword>
<dbReference type="GO" id="GO:0090499">
    <property type="term" value="F:pimelyl-[acyl-carrier protein] methyl ester esterase activity"/>
    <property type="evidence" value="ECO:0007669"/>
    <property type="project" value="UniProtKB-EC"/>
</dbReference>
<evidence type="ECO:0000313" key="2">
    <source>
        <dbReference type="EMBL" id="PHM67647.1"/>
    </source>
</evidence>
<dbReference type="Pfam" id="PF00561">
    <property type="entry name" value="Abhydrolase_1"/>
    <property type="match status" value="1"/>
</dbReference>
<dbReference type="InterPro" id="IPR029058">
    <property type="entry name" value="AB_hydrolase_fold"/>
</dbReference>
<evidence type="ECO:0000313" key="3">
    <source>
        <dbReference type="Proteomes" id="UP000222366"/>
    </source>
</evidence>
<name>A0A2D0KWQ5_9GAMM</name>
<dbReference type="RefSeq" id="WP_099123838.1">
    <property type="nucleotide sequence ID" value="NZ_CAWNRH010000093.1"/>
</dbReference>
<dbReference type="InterPro" id="IPR050266">
    <property type="entry name" value="AB_hydrolase_sf"/>
</dbReference>
<gene>
    <name evidence="2" type="primary">bioH</name>
    <name evidence="2" type="ORF">Xsto_00210</name>
</gene>
<dbReference type="EC" id="3.1.1.85" evidence="2"/>
<accession>A0A2D0KWQ5</accession>
<keyword evidence="3" id="KW-1185">Reference proteome</keyword>
<dbReference type="InterPro" id="IPR000073">
    <property type="entry name" value="AB_hydrolase_1"/>
</dbReference>
<sequence>MNLFLIPGLMTDKTLWQEMEPALSALGNIVYGDISLGKNLREIALHNIAMSPDRFVLVGFSLGGYVARWIASLVPERIEALVLIATSNFSDSDNQKAIKFRTAEIVKNGFFDGLSLTTIRTSLHGNNKNNQYFIELIRAMSLRLGPDVFIRQLMLQRDNPTYLSSPRNYPVLIIASACDELRTLAEAKSLQREFPGSTLRIIDNAGHMLPLEQPINLVKIISTWLEESINTS</sequence>
<dbReference type="AlphaFoldDB" id="A0A2D0KWQ5"/>
<evidence type="ECO:0000259" key="1">
    <source>
        <dbReference type="Pfam" id="PF00561"/>
    </source>
</evidence>
<dbReference type="EMBL" id="NJAJ01000002">
    <property type="protein sequence ID" value="PHM67647.1"/>
    <property type="molecule type" value="Genomic_DNA"/>
</dbReference>
<feature type="domain" description="AB hydrolase-1" evidence="1">
    <location>
        <begin position="51"/>
        <end position="213"/>
    </location>
</feature>
<reference evidence="2 3" key="1">
    <citation type="journal article" date="2017" name="Nat. Microbiol.">
        <title>Natural product diversity associated with the nematode symbionts Photorhabdus and Xenorhabdus.</title>
        <authorList>
            <person name="Tobias N.J."/>
            <person name="Wolff H."/>
            <person name="Djahanschiri B."/>
            <person name="Grundmann F."/>
            <person name="Kronenwerth M."/>
            <person name="Shi Y.M."/>
            <person name="Simonyi S."/>
            <person name="Grun P."/>
            <person name="Shapiro-Ilan D."/>
            <person name="Pidot S.J."/>
            <person name="Stinear T.P."/>
            <person name="Ebersberger I."/>
            <person name="Bode H.B."/>
        </authorList>
    </citation>
    <scope>NUCLEOTIDE SEQUENCE [LARGE SCALE GENOMIC DNA]</scope>
    <source>
        <strain evidence="2 3">DSM 17904</strain>
    </source>
</reference>
<dbReference type="SUPFAM" id="SSF53474">
    <property type="entry name" value="alpha/beta-Hydrolases"/>
    <property type="match status" value="1"/>
</dbReference>
<dbReference type="PANTHER" id="PTHR43798">
    <property type="entry name" value="MONOACYLGLYCEROL LIPASE"/>
    <property type="match status" value="1"/>
</dbReference>
<dbReference type="Gene3D" id="3.40.50.1820">
    <property type="entry name" value="alpha/beta hydrolase"/>
    <property type="match status" value="1"/>
</dbReference>
<dbReference type="Proteomes" id="UP000222366">
    <property type="component" value="Unassembled WGS sequence"/>
</dbReference>
<organism evidence="2 3">
    <name type="scientific">Xenorhabdus stockiae</name>
    <dbReference type="NCBI Taxonomy" id="351614"/>
    <lineage>
        <taxon>Bacteria</taxon>
        <taxon>Pseudomonadati</taxon>
        <taxon>Pseudomonadota</taxon>
        <taxon>Gammaproteobacteria</taxon>
        <taxon>Enterobacterales</taxon>
        <taxon>Morganellaceae</taxon>
        <taxon>Xenorhabdus</taxon>
    </lineage>
</organism>